<proteinExistence type="predicted"/>
<evidence type="ECO:0000313" key="2">
    <source>
        <dbReference type="EMBL" id="GAG48359.1"/>
    </source>
</evidence>
<name>X0XY53_9ZZZZ</name>
<comment type="caution">
    <text evidence="2">The sequence shown here is derived from an EMBL/GenBank/DDBJ whole genome shotgun (WGS) entry which is preliminary data.</text>
</comment>
<gene>
    <name evidence="2" type="ORF">S01H1_78803</name>
</gene>
<protein>
    <submittedName>
        <fullName evidence="2">Uncharacterized protein</fullName>
    </submittedName>
</protein>
<dbReference type="EMBL" id="BARS01053061">
    <property type="protein sequence ID" value="GAG48359.1"/>
    <property type="molecule type" value="Genomic_DNA"/>
</dbReference>
<accession>X0XY53</accession>
<evidence type="ECO:0000256" key="1">
    <source>
        <dbReference type="SAM" id="Phobius"/>
    </source>
</evidence>
<feature type="transmembrane region" description="Helical" evidence="1">
    <location>
        <begin position="21"/>
        <end position="39"/>
    </location>
</feature>
<keyword evidence="1" id="KW-0472">Membrane</keyword>
<sequence>MVRDYDLERWTLREDHPPQSRARLWIAVGIAVGVLWLAFEWREPTGSYTRENWA</sequence>
<organism evidence="2">
    <name type="scientific">marine sediment metagenome</name>
    <dbReference type="NCBI Taxonomy" id="412755"/>
    <lineage>
        <taxon>unclassified sequences</taxon>
        <taxon>metagenomes</taxon>
        <taxon>ecological metagenomes</taxon>
    </lineage>
</organism>
<keyword evidence="1" id="KW-0812">Transmembrane</keyword>
<keyword evidence="1" id="KW-1133">Transmembrane helix</keyword>
<feature type="non-terminal residue" evidence="2">
    <location>
        <position position="54"/>
    </location>
</feature>
<dbReference type="AlphaFoldDB" id="X0XY53"/>
<reference evidence="2" key="1">
    <citation type="journal article" date="2014" name="Front. Microbiol.">
        <title>High frequency of phylogenetically diverse reductive dehalogenase-homologous genes in deep subseafloor sedimentary metagenomes.</title>
        <authorList>
            <person name="Kawai M."/>
            <person name="Futagami T."/>
            <person name="Toyoda A."/>
            <person name="Takaki Y."/>
            <person name="Nishi S."/>
            <person name="Hori S."/>
            <person name="Arai W."/>
            <person name="Tsubouchi T."/>
            <person name="Morono Y."/>
            <person name="Uchiyama I."/>
            <person name="Ito T."/>
            <person name="Fujiyama A."/>
            <person name="Inagaki F."/>
            <person name="Takami H."/>
        </authorList>
    </citation>
    <scope>NUCLEOTIDE SEQUENCE</scope>
    <source>
        <strain evidence="2">Expedition CK06-06</strain>
    </source>
</reference>